<reference evidence="2" key="1">
    <citation type="journal article" date="2014" name="Front. Microbiol.">
        <title>High frequency of phylogenetically diverse reductive dehalogenase-homologous genes in deep subseafloor sedimentary metagenomes.</title>
        <authorList>
            <person name="Kawai M."/>
            <person name="Futagami T."/>
            <person name="Toyoda A."/>
            <person name="Takaki Y."/>
            <person name="Nishi S."/>
            <person name="Hori S."/>
            <person name="Arai W."/>
            <person name="Tsubouchi T."/>
            <person name="Morono Y."/>
            <person name="Uchiyama I."/>
            <person name="Ito T."/>
            <person name="Fujiyama A."/>
            <person name="Inagaki F."/>
            <person name="Takami H."/>
        </authorList>
    </citation>
    <scope>NUCLEOTIDE SEQUENCE</scope>
    <source>
        <strain evidence="2">Expedition CK06-06</strain>
    </source>
</reference>
<evidence type="ECO:0000256" key="1">
    <source>
        <dbReference type="SAM" id="Phobius"/>
    </source>
</evidence>
<evidence type="ECO:0000313" key="2">
    <source>
        <dbReference type="EMBL" id="GAI86357.1"/>
    </source>
</evidence>
<dbReference type="AlphaFoldDB" id="X1RZZ7"/>
<keyword evidence="1" id="KW-1133">Transmembrane helix</keyword>
<gene>
    <name evidence="2" type="ORF">S12H4_12811</name>
</gene>
<proteinExistence type="predicted"/>
<feature type="transmembrane region" description="Helical" evidence="1">
    <location>
        <begin position="39"/>
        <end position="59"/>
    </location>
</feature>
<comment type="caution">
    <text evidence="2">The sequence shown here is derived from an EMBL/GenBank/DDBJ whole genome shotgun (WGS) entry which is preliminary data.</text>
</comment>
<sequence>MLQKQKNVTEENIMWLITTLIAAIAVTTIWYVKPKIYKLDLLSLMLWGTSIMILVDHILGYEGGEFIELGTEGLITNGTLLGIVMLIPILILWEIILITSKPKGKIVGGK</sequence>
<accession>X1RZZ7</accession>
<name>X1RZZ7_9ZZZZ</name>
<dbReference type="EMBL" id="BARW01006110">
    <property type="protein sequence ID" value="GAI86357.1"/>
    <property type="molecule type" value="Genomic_DNA"/>
</dbReference>
<keyword evidence="1" id="KW-0472">Membrane</keyword>
<keyword evidence="1" id="KW-0812">Transmembrane</keyword>
<protein>
    <submittedName>
        <fullName evidence="2">Uncharacterized protein</fullName>
    </submittedName>
</protein>
<organism evidence="2">
    <name type="scientific">marine sediment metagenome</name>
    <dbReference type="NCBI Taxonomy" id="412755"/>
    <lineage>
        <taxon>unclassified sequences</taxon>
        <taxon>metagenomes</taxon>
        <taxon>ecological metagenomes</taxon>
    </lineage>
</organism>
<feature type="transmembrane region" description="Helical" evidence="1">
    <location>
        <begin position="12"/>
        <end position="32"/>
    </location>
</feature>
<feature type="transmembrane region" description="Helical" evidence="1">
    <location>
        <begin position="79"/>
        <end position="100"/>
    </location>
</feature>